<comment type="caution">
    <text evidence="1">The sequence shown here is derived from an EMBL/GenBank/DDBJ whole genome shotgun (WGS) entry which is preliminary data.</text>
</comment>
<sequence length="49" mass="5926">MPESEVLLLEEIQKRYNTDNQFLRVDKEFNERLYQHVVKMNGGNKKETI</sequence>
<dbReference type="Proteomes" id="UP000242164">
    <property type="component" value="Unassembled WGS sequence"/>
</dbReference>
<dbReference type="AlphaFoldDB" id="A0AAX2CPJ3"/>
<evidence type="ECO:0000313" key="2">
    <source>
        <dbReference type="Proteomes" id="UP000242164"/>
    </source>
</evidence>
<accession>A0AAX2CPJ3</accession>
<dbReference type="EMBL" id="FMIK01000066">
    <property type="protein sequence ID" value="SCM08167.1"/>
    <property type="molecule type" value="Genomic_DNA"/>
</dbReference>
<evidence type="ECO:0000313" key="1">
    <source>
        <dbReference type="EMBL" id="SCM08167.1"/>
    </source>
</evidence>
<organism evidence="1 2">
    <name type="scientific">Bacillus cytotoxicus</name>
    <dbReference type="NCBI Taxonomy" id="580165"/>
    <lineage>
        <taxon>Bacteria</taxon>
        <taxon>Bacillati</taxon>
        <taxon>Bacillota</taxon>
        <taxon>Bacilli</taxon>
        <taxon>Bacillales</taxon>
        <taxon>Bacillaceae</taxon>
        <taxon>Bacillus</taxon>
        <taxon>Bacillus cereus group</taxon>
    </lineage>
</organism>
<name>A0AAX2CPJ3_9BACI</name>
<gene>
    <name evidence="1" type="ORF">BCB44BAC_04542</name>
</gene>
<reference evidence="1 2" key="1">
    <citation type="submission" date="2016-08" db="EMBL/GenBank/DDBJ databases">
        <authorList>
            <person name="Loux V."/>
            <person name="Rue O."/>
        </authorList>
    </citation>
    <scope>NUCLEOTIDE SEQUENCE [LARGE SCALE GENOMIC DNA]</scope>
    <source>
        <strain evidence="1 2">AFSSA_08CEB44bac</strain>
    </source>
</reference>
<dbReference type="RefSeq" id="WP_235436400.1">
    <property type="nucleotide sequence ID" value="NZ_CP024101.1"/>
</dbReference>
<proteinExistence type="predicted"/>
<protein>
    <submittedName>
        <fullName evidence="1">Uncharacterized protein</fullName>
    </submittedName>
</protein>